<name>A0A7M3MHN8_9BACT</name>
<dbReference type="Gene3D" id="1.10.760.10">
    <property type="entry name" value="Cytochrome c-like domain"/>
    <property type="match status" value="1"/>
</dbReference>
<dbReference type="SUPFAM" id="SSF46626">
    <property type="entry name" value="Cytochrome c"/>
    <property type="match status" value="1"/>
</dbReference>
<dbReference type="AlphaFoldDB" id="A0A7M3MHN8"/>
<dbReference type="Proteomes" id="UP000448292">
    <property type="component" value="Unassembled WGS sequence"/>
</dbReference>
<dbReference type="EMBL" id="QMIE01000002">
    <property type="protein sequence ID" value="TVM19208.1"/>
    <property type="molecule type" value="Genomic_DNA"/>
</dbReference>
<dbReference type="GO" id="GO:0009055">
    <property type="term" value="F:electron transfer activity"/>
    <property type="evidence" value="ECO:0007669"/>
    <property type="project" value="InterPro"/>
</dbReference>
<accession>A0A7M3MHN8</accession>
<reference evidence="1 2" key="1">
    <citation type="submission" date="2018-06" db="EMBL/GenBank/DDBJ databases">
        <title>Complete genome of Desulfovibrio indonesiensis P37SLT.</title>
        <authorList>
            <person name="Crispim J.S."/>
            <person name="Vidigal P.M.P."/>
            <person name="Silva L.C.F."/>
            <person name="Laguardia C.N."/>
            <person name="Araujo L.C."/>
            <person name="Dias R.S."/>
            <person name="Sousa M.P."/>
            <person name="Paula S.O."/>
            <person name="Silva C."/>
        </authorList>
    </citation>
    <scope>NUCLEOTIDE SEQUENCE [LARGE SCALE GENOMIC DNA]</scope>
    <source>
        <strain evidence="1 2">P37SLT</strain>
    </source>
</reference>
<protein>
    <recommendedName>
        <fullName evidence="3">Cytochrome c domain-containing protein</fullName>
    </recommendedName>
</protein>
<dbReference type="GO" id="GO:0020037">
    <property type="term" value="F:heme binding"/>
    <property type="evidence" value="ECO:0007669"/>
    <property type="project" value="InterPro"/>
</dbReference>
<evidence type="ECO:0000313" key="1">
    <source>
        <dbReference type="EMBL" id="TVM19208.1"/>
    </source>
</evidence>
<evidence type="ECO:0008006" key="3">
    <source>
        <dbReference type="Google" id="ProtNLM"/>
    </source>
</evidence>
<comment type="caution">
    <text evidence="1">The sequence shown here is derived from an EMBL/GenBank/DDBJ whole genome shotgun (WGS) entry which is preliminary data.</text>
</comment>
<keyword evidence="2" id="KW-1185">Reference proteome</keyword>
<dbReference type="InterPro" id="IPR036909">
    <property type="entry name" value="Cyt_c-like_dom_sf"/>
</dbReference>
<organism evidence="1 2">
    <name type="scientific">Oceanidesulfovibrio indonesiensis</name>
    <dbReference type="NCBI Taxonomy" id="54767"/>
    <lineage>
        <taxon>Bacteria</taxon>
        <taxon>Pseudomonadati</taxon>
        <taxon>Thermodesulfobacteriota</taxon>
        <taxon>Desulfovibrionia</taxon>
        <taxon>Desulfovibrionales</taxon>
        <taxon>Desulfovibrionaceae</taxon>
        <taxon>Oceanidesulfovibrio</taxon>
    </lineage>
</organism>
<sequence length="98" mass="10575">MCCLAAVLAACATVEVDKTGMTTGDDYVQGVCNQCHTHERICEKLGKDSDYWSGTVGFMRMMGAPLDDSEKELVVNHLASLDAGDPSICQATYEQPPE</sequence>
<evidence type="ECO:0000313" key="2">
    <source>
        <dbReference type="Proteomes" id="UP000448292"/>
    </source>
</evidence>
<proteinExistence type="predicted"/>
<gene>
    <name evidence="1" type="ORF">DPQ33_02280</name>
</gene>